<protein>
    <submittedName>
        <fullName evidence="2">Putative NAD-dependent epimerase/dehydratase</fullName>
    </submittedName>
</protein>
<dbReference type="Gene3D" id="3.40.50.720">
    <property type="entry name" value="NAD(P)-binding Rossmann-like Domain"/>
    <property type="match status" value="1"/>
</dbReference>
<proteinExistence type="predicted"/>
<dbReference type="AlphaFoldDB" id="A0A380AXW2"/>
<dbReference type="EMBL" id="UGYT01000001">
    <property type="protein sequence ID" value="SUI89883.1"/>
    <property type="molecule type" value="Genomic_DNA"/>
</dbReference>
<sequence length="149" mass="16456">MQGQDIVYANLTGEDLDIQANSVIAAMKACDVKRLIFVLSLGIYDEVPGKFGEWNNAVIGEPLKPFRRAADAIEASGLEYTILRPAWLTDEDIIDYELTSRNEPFKGTIVSRKSVAALITDIIDKPEKHIGENIGINQPGTDGDKPFFM</sequence>
<dbReference type="InterPro" id="IPR016040">
    <property type="entry name" value="NAD(P)-bd_dom"/>
</dbReference>
<reference evidence="2 3" key="1">
    <citation type="submission" date="2018-06" db="EMBL/GenBank/DDBJ databases">
        <authorList>
            <consortium name="Pathogen Informatics"/>
            <person name="Doyle S."/>
        </authorList>
    </citation>
    <scope>NUCLEOTIDE SEQUENCE [LARGE SCALE GENOMIC DNA]</scope>
    <source>
        <strain evidence="2 3">NCTC9783</strain>
    </source>
</reference>
<feature type="domain" description="NAD(P)-binding" evidence="1">
    <location>
        <begin position="1"/>
        <end position="126"/>
    </location>
</feature>
<evidence type="ECO:0000313" key="2">
    <source>
        <dbReference type="EMBL" id="SUI89883.1"/>
    </source>
</evidence>
<evidence type="ECO:0000313" key="3">
    <source>
        <dbReference type="Proteomes" id="UP000254880"/>
    </source>
</evidence>
<dbReference type="Pfam" id="PF13460">
    <property type="entry name" value="NAD_binding_10"/>
    <property type="match status" value="1"/>
</dbReference>
<dbReference type="SUPFAM" id="SSF51735">
    <property type="entry name" value="NAD(P)-binding Rossmann-fold domains"/>
    <property type="match status" value="1"/>
</dbReference>
<name>A0A380AXW2_SHIFL</name>
<gene>
    <name evidence="2" type="ORF">NCTC9783_03688</name>
</gene>
<dbReference type="InterPro" id="IPR036291">
    <property type="entry name" value="NAD(P)-bd_dom_sf"/>
</dbReference>
<dbReference type="Proteomes" id="UP000254880">
    <property type="component" value="Unassembled WGS sequence"/>
</dbReference>
<accession>A0A380AXW2</accession>
<evidence type="ECO:0000259" key="1">
    <source>
        <dbReference type="Pfam" id="PF13460"/>
    </source>
</evidence>
<organism evidence="2 3">
    <name type="scientific">Shigella flexneri</name>
    <dbReference type="NCBI Taxonomy" id="623"/>
    <lineage>
        <taxon>Bacteria</taxon>
        <taxon>Pseudomonadati</taxon>
        <taxon>Pseudomonadota</taxon>
        <taxon>Gammaproteobacteria</taxon>
        <taxon>Enterobacterales</taxon>
        <taxon>Enterobacteriaceae</taxon>
        <taxon>Shigella</taxon>
    </lineage>
</organism>